<dbReference type="AlphaFoldDB" id="A0A2R6X6J0"/>
<evidence type="ECO:0000256" key="2">
    <source>
        <dbReference type="SAM" id="MobiDB-lite"/>
    </source>
</evidence>
<proteinExistence type="inferred from homology"/>
<feature type="region of interest" description="Disordered" evidence="2">
    <location>
        <begin position="326"/>
        <end position="368"/>
    </location>
</feature>
<dbReference type="FunFam" id="3.40.50.720:FF:000311">
    <property type="entry name" value="Ornithine cyclodeaminase"/>
    <property type="match status" value="1"/>
</dbReference>
<dbReference type="InterPro" id="IPR003462">
    <property type="entry name" value="ODC_Mu_crystall"/>
</dbReference>
<dbReference type="GO" id="GO:0016491">
    <property type="term" value="F:oxidoreductase activity"/>
    <property type="evidence" value="ECO:0007669"/>
    <property type="project" value="UniProtKB-ARBA"/>
</dbReference>
<evidence type="ECO:0000313" key="3">
    <source>
        <dbReference type="EMBL" id="PTQ41720.1"/>
    </source>
</evidence>
<evidence type="ECO:0000256" key="1">
    <source>
        <dbReference type="ARBA" id="ARBA00008903"/>
    </source>
</evidence>
<dbReference type="Gene3D" id="3.40.50.720">
    <property type="entry name" value="NAD(P)-binding Rossmann-like Domain"/>
    <property type="match status" value="1"/>
</dbReference>
<dbReference type="NCBIfam" id="NF004793">
    <property type="entry name" value="PRK06141.1"/>
    <property type="match status" value="1"/>
</dbReference>
<dbReference type="InterPro" id="IPR023401">
    <property type="entry name" value="ODC_N"/>
</dbReference>
<dbReference type="Proteomes" id="UP000244005">
    <property type="component" value="Unassembled WGS sequence"/>
</dbReference>
<accession>A0A2R6X6J0</accession>
<gene>
    <name evidence="3" type="ORF">MARPO_0033s0116</name>
</gene>
<comment type="similarity">
    <text evidence="1">Belongs to the ornithine cyclodeaminase/mu-crystallin family.</text>
</comment>
<dbReference type="OrthoDB" id="41492at2759"/>
<keyword evidence="4" id="KW-1185">Reference proteome</keyword>
<dbReference type="Gene3D" id="3.30.1780.10">
    <property type="entry name" value="ornithine cyclodeaminase, domain 1"/>
    <property type="match status" value="1"/>
</dbReference>
<dbReference type="OMA" id="VKIVNVH"/>
<dbReference type="GO" id="GO:0019752">
    <property type="term" value="P:carboxylic acid metabolic process"/>
    <property type="evidence" value="ECO:0007669"/>
    <property type="project" value="UniProtKB-ARBA"/>
</dbReference>
<dbReference type="PANTHER" id="PTHR13812">
    <property type="entry name" value="KETIMINE REDUCTASE MU-CRYSTALLIN"/>
    <property type="match status" value="1"/>
</dbReference>
<feature type="compositionally biased region" description="Pro residues" evidence="2">
    <location>
        <begin position="327"/>
        <end position="336"/>
    </location>
</feature>
<evidence type="ECO:0008006" key="5">
    <source>
        <dbReference type="Google" id="ProtNLM"/>
    </source>
</evidence>
<dbReference type="Gramene" id="Mp1g15450.1">
    <property type="protein sequence ID" value="Mp1g15450.1.cds1"/>
    <property type="gene ID" value="Mp1g15450"/>
</dbReference>
<protein>
    <recommendedName>
        <fullName evidence="5">Ornithine cyclodeaminase</fullName>
    </recommendedName>
</protein>
<evidence type="ECO:0000313" key="4">
    <source>
        <dbReference type="Proteomes" id="UP000244005"/>
    </source>
</evidence>
<dbReference type="GO" id="GO:0005737">
    <property type="term" value="C:cytoplasm"/>
    <property type="evidence" value="ECO:0000318"/>
    <property type="project" value="GO_Central"/>
</dbReference>
<sequence>MEGGLVIEKEQIRSILSYSALVDKLQEAFGNARSYTMPERHHHDIHARAGGRLLIMPAWSADWGPKAYIGTKLVTVFPKNANQGLASVLGVYVLASGDTGRPLALMNGTELTLWRTACVSALAARYLARAEPRLMVMVGAGALAPHLIQAHIAVHPSIDTIIVWNRTHDRATELVEALRRLPLFSESFRSVHTRKDLEDIVRAADLVVCATMADEALVRGRWLKAGVHVSLVGSFKPSMRECDDDAVTRSRVFVDADAAVCDAGELSGPIARGVVSKAHVVGDLAALVRSDVDGRRSPDDVTLFKSVGCALEDLAAAQLIYETAVSSPPPCSPSPFPSSTFVPRSARSDQPTPPTPTPNEIQCPPEES</sequence>
<dbReference type="PIRSF" id="PIRSF001439">
    <property type="entry name" value="CryM"/>
    <property type="match status" value="1"/>
</dbReference>
<reference evidence="4" key="1">
    <citation type="journal article" date="2017" name="Cell">
        <title>Insights into land plant evolution garnered from the Marchantia polymorpha genome.</title>
        <authorList>
            <person name="Bowman J.L."/>
            <person name="Kohchi T."/>
            <person name="Yamato K.T."/>
            <person name="Jenkins J."/>
            <person name="Shu S."/>
            <person name="Ishizaki K."/>
            <person name="Yamaoka S."/>
            <person name="Nishihama R."/>
            <person name="Nakamura Y."/>
            <person name="Berger F."/>
            <person name="Adam C."/>
            <person name="Aki S.S."/>
            <person name="Althoff F."/>
            <person name="Araki T."/>
            <person name="Arteaga-Vazquez M.A."/>
            <person name="Balasubrmanian S."/>
            <person name="Barry K."/>
            <person name="Bauer D."/>
            <person name="Boehm C.R."/>
            <person name="Briginshaw L."/>
            <person name="Caballero-Perez J."/>
            <person name="Catarino B."/>
            <person name="Chen F."/>
            <person name="Chiyoda S."/>
            <person name="Chovatia M."/>
            <person name="Davies K.M."/>
            <person name="Delmans M."/>
            <person name="Demura T."/>
            <person name="Dierschke T."/>
            <person name="Dolan L."/>
            <person name="Dorantes-Acosta A.E."/>
            <person name="Eklund D.M."/>
            <person name="Florent S.N."/>
            <person name="Flores-Sandoval E."/>
            <person name="Fujiyama A."/>
            <person name="Fukuzawa H."/>
            <person name="Galik B."/>
            <person name="Grimanelli D."/>
            <person name="Grimwood J."/>
            <person name="Grossniklaus U."/>
            <person name="Hamada T."/>
            <person name="Haseloff J."/>
            <person name="Hetherington A.J."/>
            <person name="Higo A."/>
            <person name="Hirakawa Y."/>
            <person name="Hundley H.N."/>
            <person name="Ikeda Y."/>
            <person name="Inoue K."/>
            <person name="Inoue S.I."/>
            <person name="Ishida S."/>
            <person name="Jia Q."/>
            <person name="Kakita M."/>
            <person name="Kanazawa T."/>
            <person name="Kawai Y."/>
            <person name="Kawashima T."/>
            <person name="Kennedy M."/>
            <person name="Kinose K."/>
            <person name="Kinoshita T."/>
            <person name="Kohara Y."/>
            <person name="Koide E."/>
            <person name="Komatsu K."/>
            <person name="Kopischke S."/>
            <person name="Kubo M."/>
            <person name="Kyozuka J."/>
            <person name="Lagercrantz U."/>
            <person name="Lin S.S."/>
            <person name="Lindquist E."/>
            <person name="Lipzen A.M."/>
            <person name="Lu C.W."/>
            <person name="De Luna E."/>
            <person name="Martienssen R.A."/>
            <person name="Minamino N."/>
            <person name="Mizutani M."/>
            <person name="Mizutani M."/>
            <person name="Mochizuki N."/>
            <person name="Monte I."/>
            <person name="Mosher R."/>
            <person name="Nagasaki H."/>
            <person name="Nakagami H."/>
            <person name="Naramoto S."/>
            <person name="Nishitani K."/>
            <person name="Ohtani M."/>
            <person name="Okamoto T."/>
            <person name="Okumura M."/>
            <person name="Phillips J."/>
            <person name="Pollak B."/>
            <person name="Reinders A."/>
            <person name="Rovekamp M."/>
            <person name="Sano R."/>
            <person name="Sawa S."/>
            <person name="Schmid M.W."/>
            <person name="Shirakawa M."/>
            <person name="Solano R."/>
            <person name="Spunde A."/>
            <person name="Suetsugu N."/>
            <person name="Sugano S."/>
            <person name="Sugiyama A."/>
            <person name="Sun R."/>
            <person name="Suzuki Y."/>
            <person name="Takenaka M."/>
            <person name="Takezawa D."/>
            <person name="Tomogane H."/>
            <person name="Tsuzuki M."/>
            <person name="Ueda T."/>
            <person name="Umeda M."/>
            <person name="Ward J.M."/>
            <person name="Watanabe Y."/>
            <person name="Yazaki K."/>
            <person name="Yokoyama R."/>
            <person name="Yoshitake Y."/>
            <person name="Yotsui I."/>
            <person name="Zachgo S."/>
            <person name="Schmutz J."/>
        </authorList>
    </citation>
    <scope>NUCLEOTIDE SEQUENCE [LARGE SCALE GENOMIC DNA]</scope>
    <source>
        <strain evidence="4">Tak-1</strain>
    </source>
</reference>
<dbReference type="PANTHER" id="PTHR13812:SF19">
    <property type="entry name" value="KETIMINE REDUCTASE MU-CRYSTALLIN"/>
    <property type="match status" value="1"/>
</dbReference>
<name>A0A2R6X6J0_MARPO</name>
<organism evidence="3 4">
    <name type="scientific">Marchantia polymorpha</name>
    <name type="common">Common liverwort</name>
    <name type="synonym">Marchantia aquatica</name>
    <dbReference type="NCBI Taxonomy" id="3197"/>
    <lineage>
        <taxon>Eukaryota</taxon>
        <taxon>Viridiplantae</taxon>
        <taxon>Streptophyta</taxon>
        <taxon>Embryophyta</taxon>
        <taxon>Marchantiophyta</taxon>
        <taxon>Marchantiopsida</taxon>
        <taxon>Marchantiidae</taxon>
        <taxon>Marchantiales</taxon>
        <taxon>Marchantiaceae</taxon>
        <taxon>Marchantia</taxon>
    </lineage>
</organism>
<dbReference type="SUPFAM" id="SSF51735">
    <property type="entry name" value="NAD(P)-binding Rossmann-fold domains"/>
    <property type="match status" value="1"/>
</dbReference>
<dbReference type="Pfam" id="PF02423">
    <property type="entry name" value="OCD_Mu_crystall"/>
    <property type="match status" value="1"/>
</dbReference>
<dbReference type="EMBL" id="KZ772705">
    <property type="protein sequence ID" value="PTQ41720.1"/>
    <property type="molecule type" value="Genomic_DNA"/>
</dbReference>
<dbReference type="InterPro" id="IPR036291">
    <property type="entry name" value="NAD(P)-bd_dom_sf"/>
</dbReference>